<proteinExistence type="predicted"/>
<dbReference type="EMBL" id="RQTJ01000011">
    <property type="protein sequence ID" value="RRA95166.1"/>
    <property type="molecule type" value="Genomic_DNA"/>
</dbReference>
<dbReference type="AlphaFoldDB" id="A0A3P1B1X6"/>
<dbReference type="OrthoDB" id="6057352at2"/>
<evidence type="ECO:0000313" key="1">
    <source>
        <dbReference type="EMBL" id="RRA95166.1"/>
    </source>
</evidence>
<evidence type="ECO:0000313" key="2">
    <source>
        <dbReference type="Proteomes" id="UP000268372"/>
    </source>
</evidence>
<gene>
    <name evidence="1" type="ORF">EG242_07110</name>
</gene>
<protein>
    <submittedName>
        <fullName evidence="1">DUF3800 domain-containing protein</fullName>
    </submittedName>
</protein>
<organism evidence="1 2">
    <name type="scientific">Paenimyroides viscosum</name>
    <dbReference type="NCBI Taxonomy" id="2488729"/>
    <lineage>
        <taxon>Bacteria</taxon>
        <taxon>Pseudomonadati</taxon>
        <taxon>Bacteroidota</taxon>
        <taxon>Flavobacteriia</taxon>
        <taxon>Flavobacteriales</taxon>
        <taxon>Flavobacteriaceae</taxon>
        <taxon>Paenimyroides</taxon>
    </lineage>
</organism>
<dbReference type="RefSeq" id="WP_124899209.1">
    <property type="nucleotide sequence ID" value="NZ_RQTJ01000011.1"/>
</dbReference>
<dbReference type="Pfam" id="PF12686">
    <property type="entry name" value="DUF3800"/>
    <property type="match status" value="1"/>
</dbReference>
<keyword evidence="2" id="KW-1185">Reference proteome</keyword>
<comment type="caution">
    <text evidence="1">The sequence shown here is derived from an EMBL/GenBank/DDBJ whole genome shotgun (WGS) entry which is preliminary data.</text>
</comment>
<accession>A0A3P1B1X6</accession>
<reference evidence="1 2" key="1">
    <citation type="submission" date="2018-11" db="EMBL/GenBank/DDBJ databases">
        <title>Flavobacterium sp. nov., YIM 102796 draft genome.</title>
        <authorList>
            <person name="Li G."/>
            <person name="Jiang Y."/>
        </authorList>
    </citation>
    <scope>NUCLEOTIDE SEQUENCE [LARGE SCALE GENOMIC DNA]</scope>
    <source>
        <strain evidence="1 2">YIM 102796</strain>
    </source>
</reference>
<dbReference type="Proteomes" id="UP000268372">
    <property type="component" value="Unassembled WGS sequence"/>
</dbReference>
<name>A0A3P1B1X6_9FLAO</name>
<dbReference type="InterPro" id="IPR024524">
    <property type="entry name" value="DUF3800"/>
</dbReference>
<sequence length="118" mass="14200">MRTCFLIYPVVVDKRQLTTEGFKHKKSFYKFVNNLLYKELFRTFPELQLSVDEHGTNKFMLEFKKYVKKNHQRTLFSGIEFKHANSKQSIIIQLADLLREQLLVFMILQSKMNIVMNY</sequence>